<proteinExistence type="predicted"/>
<dbReference type="Gene3D" id="1.10.10.10">
    <property type="entry name" value="Winged helix-like DNA-binding domain superfamily/Winged helix DNA-binding domain"/>
    <property type="match status" value="1"/>
</dbReference>
<dbReference type="SUPFAM" id="SSF46785">
    <property type="entry name" value="Winged helix' DNA-binding domain"/>
    <property type="match status" value="1"/>
</dbReference>
<name>A0ABW6T3C0_9ACTN</name>
<protein>
    <submittedName>
        <fullName evidence="2">MarR family winged helix-turn-helix transcriptional regulator</fullName>
    </submittedName>
</protein>
<dbReference type="InterPro" id="IPR036390">
    <property type="entry name" value="WH_DNA-bd_sf"/>
</dbReference>
<keyword evidence="3" id="KW-1185">Reference proteome</keyword>
<dbReference type="Pfam" id="PF12802">
    <property type="entry name" value="MarR_2"/>
    <property type="match status" value="1"/>
</dbReference>
<evidence type="ECO:0000313" key="2">
    <source>
        <dbReference type="EMBL" id="MFF3671786.1"/>
    </source>
</evidence>
<dbReference type="EMBL" id="JBIASD010000054">
    <property type="protein sequence ID" value="MFF3671786.1"/>
    <property type="molecule type" value="Genomic_DNA"/>
</dbReference>
<sequence length="151" mass="16127">MAQTNLSADALPASSDQAVWSKVLALHTRVERKLTQSLQRAHGIGLSEYRALADLAQADDGELRMQELADRIGLNQSSVTRLVGRLDAVGFAYRDVCTVDGRGVYAVITGEGRDRYNAARGTYAEVLASELDAAGADPQLAGVVQALRNAL</sequence>
<dbReference type="RefSeq" id="WP_067140585.1">
    <property type="nucleotide sequence ID" value="NZ_BBYJ01000029.1"/>
</dbReference>
<dbReference type="InterPro" id="IPR000835">
    <property type="entry name" value="HTH_MarR-typ"/>
</dbReference>
<reference evidence="2 3" key="1">
    <citation type="submission" date="2024-10" db="EMBL/GenBank/DDBJ databases">
        <title>The Natural Products Discovery Center: Release of the First 8490 Sequenced Strains for Exploring Actinobacteria Biosynthetic Diversity.</title>
        <authorList>
            <person name="Kalkreuter E."/>
            <person name="Kautsar S.A."/>
            <person name="Yang D."/>
            <person name="Bader C.D."/>
            <person name="Teijaro C.N."/>
            <person name="Fluegel L."/>
            <person name="Davis C.M."/>
            <person name="Simpson J.R."/>
            <person name="Lauterbach L."/>
            <person name="Steele A.D."/>
            <person name="Gui C."/>
            <person name="Meng S."/>
            <person name="Li G."/>
            <person name="Viehrig K."/>
            <person name="Ye F."/>
            <person name="Su P."/>
            <person name="Kiefer A.F."/>
            <person name="Nichols A."/>
            <person name="Cepeda A.J."/>
            <person name="Yan W."/>
            <person name="Fan B."/>
            <person name="Jiang Y."/>
            <person name="Adhikari A."/>
            <person name="Zheng C.-J."/>
            <person name="Schuster L."/>
            <person name="Cowan T.M."/>
            <person name="Smanski M.J."/>
            <person name="Chevrette M.G."/>
            <person name="De Carvalho L.P.S."/>
            <person name="Shen B."/>
        </authorList>
    </citation>
    <scope>NUCLEOTIDE SEQUENCE [LARGE SCALE GENOMIC DNA]</scope>
    <source>
        <strain evidence="2 3">NPDC002173</strain>
    </source>
</reference>
<dbReference type="InterPro" id="IPR039422">
    <property type="entry name" value="MarR/SlyA-like"/>
</dbReference>
<dbReference type="PANTHER" id="PTHR33164:SF99">
    <property type="entry name" value="MARR FAMILY REGULATORY PROTEIN"/>
    <property type="match status" value="1"/>
</dbReference>
<comment type="caution">
    <text evidence="2">The sequence shown here is derived from an EMBL/GenBank/DDBJ whole genome shotgun (WGS) entry which is preliminary data.</text>
</comment>
<gene>
    <name evidence="2" type="ORF">ACFYXI_39995</name>
</gene>
<evidence type="ECO:0000313" key="3">
    <source>
        <dbReference type="Proteomes" id="UP001602013"/>
    </source>
</evidence>
<dbReference type="Proteomes" id="UP001602013">
    <property type="component" value="Unassembled WGS sequence"/>
</dbReference>
<evidence type="ECO:0000259" key="1">
    <source>
        <dbReference type="PROSITE" id="PS50995"/>
    </source>
</evidence>
<dbReference type="PROSITE" id="PS50995">
    <property type="entry name" value="HTH_MARR_2"/>
    <property type="match status" value="1"/>
</dbReference>
<dbReference type="PANTHER" id="PTHR33164">
    <property type="entry name" value="TRANSCRIPTIONAL REGULATOR, MARR FAMILY"/>
    <property type="match status" value="1"/>
</dbReference>
<feature type="domain" description="HTH marR-type" evidence="1">
    <location>
        <begin position="1"/>
        <end position="151"/>
    </location>
</feature>
<dbReference type="InterPro" id="IPR036388">
    <property type="entry name" value="WH-like_DNA-bd_sf"/>
</dbReference>
<accession>A0ABW6T3C0</accession>
<dbReference type="SMART" id="SM00347">
    <property type="entry name" value="HTH_MARR"/>
    <property type="match status" value="1"/>
</dbReference>
<organism evidence="2 3">
    <name type="scientific">Microtetraspora malaysiensis</name>
    <dbReference type="NCBI Taxonomy" id="161358"/>
    <lineage>
        <taxon>Bacteria</taxon>
        <taxon>Bacillati</taxon>
        <taxon>Actinomycetota</taxon>
        <taxon>Actinomycetes</taxon>
        <taxon>Streptosporangiales</taxon>
        <taxon>Streptosporangiaceae</taxon>
        <taxon>Microtetraspora</taxon>
    </lineage>
</organism>